<gene>
    <name evidence="3" type="ORF">LQ327_31935</name>
</gene>
<accession>A0ABS8PIA3</accession>
<keyword evidence="2" id="KW-0472">Membrane</keyword>
<feature type="transmembrane region" description="Helical" evidence="2">
    <location>
        <begin position="251"/>
        <end position="274"/>
    </location>
</feature>
<feature type="region of interest" description="Disordered" evidence="1">
    <location>
        <begin position="353"/>
        <end position="389"/>
    </location>
</feature>
<feature type="transmembrane region" description="Helical" evidence="2">
    <location>
        <begin position="163"/>
        <end position="183"/>
    </location>
</feature>
<evidence type="ECO:0008006" key="5">
    <source>
        <dbReference type="Google" id="ProtNLM"/>
    </source>
</evidence>
<feature type="transmembrane region" description="Helical" evidence="2">
    <location>
        <begin position="295"/>
        <end position="316"/>
    </location>
</feature>
<name>A0ABS8PIA3_9PSEU</name>
<feature type="transmembrane region" description="Helical" evidence="2">
    <location>
        <begin position="114"/>
        <end position="132"/>
    </location>
</feature>
<evidence type="ECO:0000256" key="1">
    <source>
        <dbReference type="SAM" id="MobiDB-lite"/>
    </source>
</evidence>
<feature type="transmembrane region" description="Helical" evidence="2">
    <location>
        <begin position="82"/>
        <end position="102"/>
    </location>
</feature>
<evidence type="ECO:0000313" key="3">
    <source>
        <dbReference type="EMBL" id="MCD2197991.1"/>
    </source>
</evidence>
<reference evidence="3 4" key="1">
    <citation type="submission" date="2021-11" db="EMBL/GenBank/DDBJ databases">
        <title>Draft genome sequence of Actinomycetospora sp. SF1 isolated from the rhizosphere soil.</title>
        <authorList>
            <person name="Duangmal K."/>
            <person name="Chantavorakit T."/>
        </authorList>
    </citation>
    <scope>NUCLEOTIDE SEQUENCE [LARGE SCALE GENOMIC DNA]</scope>
    <source>
        <strain evidence="3 4">TBRC 5722</strain>
    </source>
</reference>
<evidence type="ECO:0000313" key="4">
    <source>
        <dbReference type="Proteomes" id="UP001199469"/>
    </source>
</evidence>
<feature type="transmembrane region" description="Helical" evidence="2">
    <location>
        <begin position="138"/>
        <end position="156"/>
    </location>
</feature>
<feature type="transmembrane region" description="Helical" evidence="2">
    <location>
        <begin position="219"/>
        <end position="239"/>
    </location>
</feature>
<keyword evidence="2" id="KW-1133">Transmembrane helix</keyword>
<keyword evidence="4" id="KW-1185">Reference proteome</keyword>
<dbReference type="EMBL" id="JAJNDB010000010">
    <property type="protein sequence ID" value="MCD2197991.1"/>
    <property type="molecule type" value="Genomic_DNA"/>
</dbReference>
<keyword evidence="2" id="KW-0812">Transmembrane</keyword>
<feature type="compositionally biased region" description="Gly residues" evidence="1">
    <location>
        <begin position="372"/>
        <end position="383"/>
    </location>
</feature>
<proteinExistence type="predicted"/>
<feature type="transmembrane region" description="Helical" evidence="2">
    <location>
        <begin position="38"/>
        <end position="62"/>
    </location>
</feature>
<dbReference type="RefSeq" id="WP_230740510.1">
    <property type="nucleotide sequence ID" value="NZ_JAJNDB010000010.1"/>
</dbReference>
<dbReference type="Proteomes" id="UP001199469">
    <property type="component" value="Unassembled WGS sequence"/>
</dbReference>
<comment type="caution">
    <text evidence="3">The sequence shown here is derived from an EMBL/GenBank/DDBJ whole genome shotgun (WGS) entry which is preliminary data.</text>
</comment>
<sequence length="680" mass="66233">MVTSSSTTAAPPPKASTHPDPSSDGSGWAGPPAGRRGALLIAGALALATVIGLVVLITTGVTETPDAVPALLSFIAPEVSPASVVVRIVLVVASSLAAGLGLARGVMGPGANSATAALRGAAVVAGAAVVVAGVLGDAGWPAVAGHVLLVVGVAALPRRTASAAAVLLAATVALEVAVVRWGPAAVVELLVTVVLTVALGAAAVAAVRSDDAVAARRATVLGAAASLVGAGVGVAVLAIDGAAPVDLLRSVRGIVALALVALPLVAAALLAPSLRTSPTADDDTVTRRARQWHELARWSAGALVVALGGVALLGALPGAPQGPQGGRALLRPVTLGTEREAVLVAPTAGGRTLVRLSDGSDPDPAHASSGMDMGGMDMGGMGGMSTPPPPDLSRYTVSAGGTPVLFGTRAGAPGRWAVVDVPAGSDELTLTGPQGSATVPVATGSSAADGATLAGPDGPECADAQFGDLLGGGSGVACPSSALSPADARTVTAAVSDLHSRGLRSLYLVGDDSARSRAAVAAVRDTAARVGLAISDAPHPEDGLLVLSGWESAHATLTDVTAAATRAPTFAGGQFLAPWLLTPGVLSAGSSTMFPLSFTPQDATPRGYAALLTTITGDAAPSYAGYLAWAHAHGLPDGPNRLYAAAAIDVMPGMPGMSGGDRAGAWFPGGGIVPLSGPLS</sequence>
<evidence type="ECO:0000256" key="2">
    <source>
        <dbReference type="SAM" id="Phobius"/>
    </source>
</evidence>
<feature type="region of interest" description="Disordered" evidence="1">
    <location>
        <begin position="1"/>
        <end position="30"/>
    </location>
</feature>
<organism evidence="3 4">
    <name type="scientific">Actinomycetospora endophytica</name>
    <dbReference type="NCBI Taxonomy" id="2291215"/>
    <lineage>
        <taxon>Bacteria</taxon>
        <taxon>Bacillati</taxon>
        <taxon>Actinomycetota</taxon>
        <taxon>Actinomycetes</taxon>
        <taxon>Pseudonocardiales</taxon>
        <taxon>Pseudonocardiaceae</taxon>
        <taxon>Actinomycetospora</taxon>
    </lineage>
</organism>
<protein>
    <recommendedName>
        <fullName evidence="5">ABC-type branched-subunit amino acid transport system substrate-binding protein</fullName>
    </recommendedName>
</protein>
<feature type="transmembrane region" description="Helical" evidence="2">
    <location>
        <begin position="189"/>
        <end position="207"/>
    </location>
</feature>